<feature type="compositionally biased region" description="Low complexity" evidence="1">
    <location>
        <begin position="67"/>
        <end position="76"/>
    </location>
</feature>
<keyword evidence="3" id="KW-1185">Reference proteome</keyword>
<evidence type="ECO:0000313" key="3">
    <source>
        <dbReference type="Proteomes" id="UP000023152"/>
    </source>
</evidence>
<feature type="region of interest" description="Disordered" evidence="1">
    <location>
        <begin position="1"/>
        <end position="89"/>
    </location>
</feature>
<sequence>MGGCESMCGSTPDDGNVSGNITKRNTVDRVAYGQNDSEKQPMLGKDEQQEGEKTSTISEVHDKTSKETSAATTSGSNVQKSERMETNVSNGEVEVHYGFVGVPADESAEKISITSVREVSDNGLNQLHQVDNPVVIETPKGDTVGRMESGSLSLVTSIMLTQPIAAKITSGNDTQVAEGLLMSQSDPLPQTQTQISQAQAQAQTPTQQMPTLMQAQSTPMYYGNVPYGQTISPMGGYSAPQHQFYGYPNPAVVTRSSSLGAQVVLVCIFFFFK</sequence>
<comment type="caution">
    <text evidence="2">The sequence shown here is derived from an EMBL/GenBank/DDBJ whole genome shotgun (WGS) entry which is preliminary data.</text>
</comment>
<dbReference type="Proteomes" id="UP000023152">
    <property type="component" value="Unassembled WGS sequence"/>
</dbReference>
<name>X6P9K3_RETFI</name>
<gene>
    <name evidence="2" type="ORF">RFI_02288</name>
</gene>
<protein>
    <submittedName>
        <fullName evidence="2">Uncharacterized protein</fullName>
    </submittedName>
</protein>
<organism evidence="2 3">
    <name type="scientific">Reticulomyxa filosa</name>
    <dbReference type="NCBI Taxonomy" id="46433"/>
    <lineage>
        <taxon>Eukaryota</taxon>
        <taxon>Sar</taxon>
        <taxon>Rhizaria</taxon>
        <taxon>Retaria</taxon>
        <taxon>Foraminifera</taxon>
        <taxon>Monothalamids</taxon>
        <taxon>Reticulomyxidae</taxon>
        <taxon>Reticulomyxa</taxon>
    </lineage>
</organism>
<proteinExistence type="predicted"/>
<dbReference type="EMBL" id="ASPP01002273">
    <property type="protein sequence ID" value="ETO34798.1"/>
    <property type="molecule type" value="Genomic_DNA"/>
</dbReference>
<feature type="compositionally biased region" description="Basic and acidic residues" evidence="1">
    <location>
        <begin position="36"/>
        <end position="66"/>
    </location>
</feature>
<evidence type="ECO:0000256" key="1">
    <source>
        <dbReference type="SAM" id="MobiDB-lite"/>
    </source>
</evidence>
<dbReference type="AlphaFoldDB" id="X6P9K3"/>
<accession>X6P9K3</accession>
<reference evidence="2 3" key="1">
    <citation type="journal article" date="2013" name="Curr. Biol.">
        <title>The Genome of the Foraminiferan Reticulomyxa filosa.</title>
        <authorList>
            <person name="Glockner G."/>
            <person name="Hulsmann N."/>
            <person name="Schleicher M."/>
            <person name="Noegel A.A."/>
            <person name="Eichinger L."/>
            <person name="Gallinger C."/>
            <person name="Pawlowski J."/>
            <person name="Sierra R."/>
            <person name="Euteneuer U."/>
            <person name="Pillet L."/>
            <person name="Moustafa A."/>
            <person name="Platzer M."/>
            <person name="Groth M."/>
            <person name="Szafranski K."/>
            <person name="Schliwa M."/>
        </authorList>
    </citation>
    <scope>NUCLEOTIDE SEQUENCE [LARGE SCALE GENOMIC DNA]</scope>
</reference>
<evidence type="ECO:0000313" key="2">
    <source>
        <dbReference type="EMBL" id="ETO34798.1"/>
    </source>
</evidence>